<dbReference type="InterPro" id="IPR040442">
    <property type="entry name" value="Pyrv_kinase-like_dom_sf"/>
</dbReference>
<gene>
    <name evidence="6" type="ORF">COV60_03185</name>
</gene>
<evidence type="ECO:0000259" key="5">
    <source>
        <dbReference type="Pfam" id="PF02896"/>
    </source>
</evidence>
<dbReference type="InterPro" id="IPR023151">
    <property type="entry name" value="PEP_util_CS"/>
</dbReference>
<keyword evidence="4" id="KW-0812">Transmembrane</keyword>
<keyword evidence="4" id="KW-1133">Transmembrane helix</keyword>
<evidence type="ECO:0000313" key="6">
    <source>
        <dbReference type="EMBL" id="PIR02902.1"/>
    </source>
</evidence>
<dbReference type="InterPro" id="IPR000121">
    <property type="entry name" value="PEP_util_C"/>
</dbReference>
<dbReference type="Gene3D" id="3.20.20.60">
    <property type="entry name" value="Phosphoenolpyruvate-binding domains"/>
    <property type="match status" value="1"/>
</dbReference>
<protein>
    <recommendedName>
        <fullName evidence="5">PEP-utilising enzyme C-terminal domain-containing protein</fullName>
    </recommendedName>
</protein>
<accession>A0A2H0N1W9</accession>
<evidence type="ECO:0000256" key="1">
    <source>
        <dbReference type="ARBA" id="ARBA00007837"/>
    </source>
</evidence>
<keyword evidence="3" id="KW-0067">ATP-binding</keyword>
<dbReference type="Proteomes" id="UP000229782">
    <property type="component" value="Unassembled WGS sequence"/>
</dbReference>
<dbReference type="PANTHER" id="PTHR43030:SF1">
    <property type="entry name" value="PHOSPHOENOLPYRUVATE SYNTHASE"/>
    <property type="match status" value="1"/>
</dbReference>
<evidence type="ECO:0000256" key="2">
    <source>
        <dbReference type="ARBA" id="ARBA00022741"/>
    </source>
</evidence>
<evidence type="ECO:0000256" key="3">
    <source>
        <dbReference type="ARBA" id="ARBA00022840"/>
    </source>
</evidence>
<dbReference type="GO" id="GO:0005524">
    <property type="term" value="F:ATP binding"/>
    <property type="evidence" value="ECO:0007669"/>
    <property type="project" value="UniProtKB-KW"/>
</dbReference>
<keyword evidence="4" id="KW-0472">Membrane</keyword>
<dbReference type="PROSITE" id="PS00742">
    <property type="entry name" value="PEP_ENZYMES_2"/>
    <property type="match status" value="1"/>
</dbReference>
<name>A0A2H0N1W9_9BACT</name>
<reference evidence="6 7" key="1">
    <citation type="submission" date="2017-09" db="EMBL/GenBank/DDBJ databases">
        <title>Depth-based differentiation of microbial function through sediment-hosted aquifers and enrichment of novel symbionts in the deep terrestrial subsurface.</title>
        <authorList>
            <person name="Probst A.J."/>
            <person name="Ladd B."/>
            <person name="Jarett J.K."/>
            <person name="Geller-Mcgrath D.E."/>
            <person name="Sieber C.M."/>
            <person name="Emerson J.B."/>
            <person name="Anantharaman K."/>
            <person name="Thomas B.C."/>
            <person name="Malmstrom R."/>
            <person name="Stieglmeier M."/>
            <person name="Klingl A."/>
            <person name="Woyke T."/>
            <person name="Ryan C.M."/>
            <person name="Banfield J.F."/>
        </authorList>
    </citation>
    <scope>NUCLEOTIDE SEQUENCE [LARGE SCALE GENOMIC DNA]</scope>
    <source>
        <strain evidence="6">CG11_big_fil_rev_8_21_14_0_20_43_7</strain>
    </source>
</reference>
<dbReference type="PANTHER" id="PTHR43030">
    <property type="entry name" value="PHOSPHOENOLPYRUVATE SYNTHASE"/>
    <property type="match status" value="1"/>
</dbReference>
<dbReference type="AlphaFoldDB" id="A0A2H0N1W9"/>
<sequence>MLRAREEWGLDNIKVMVPFCRTPEEGEKVLNTMEEFGLKRGEHGLEVYVMCEIPSNVILAEEFAKIFDGFSIGSNDLTQLTLGVDRDSSLVSHVYDENNSAVKKLTKDVIAVAKKHKKKIGICGQAPSDSPEFAEFLVRAGIDSISLNPDTVVMARKRIALVEHTIGKTGTRTNKKMVSLIATIGMFGAGLISIGAGCGGVVSPPQPQLVSDISPAQIRMMVEQKVSEMKEEEYATATTELFVDDFADFHVSYPVRWQIKQWRGGVTLKDPSSDAYVTIAEQLVTPPMAGQVTEPVSVDGVKGNTHTVTLDNGQEITVATLDYRGQTIEVSGSKEIFQKIFDSIDFVSSTSPDITDDRPPNEWDIKEGRLCAQVITYAKQSSAGECTPYASPCDVPKGWQVCDG</sequence>
<organism evidence="6 7">
    <name type="scientific">Candidatus Magasanikbacteria bacterium CG11_big_fil_rev_8_21_14_0_20_43_7</name>
    <dbReference type="NCBI Taxonomy" id="1974654"/>
    <lineage>
        <taxon>Bacteria</taxon>
        <taxon>Candidatus Magasanikiibacteriota</taxon>
    </lineage>
</organism>
<feature type="domain" description="PEP-utilising enzyme C-terminal" evidence="5">
    <location>
        <begin position="1"/>
        <end position="161"/>
    </location>
</feature>
<dbReference type="Pfam" id="PF02896">
    <property type="entry name" value="PEP-utilizers_C"/>
    <property type="match status" value="1"/>
</dbReference>
<dbReference type="InterPro" id="IPR015813">
    <property type="entry name" value="Pyrv/PenolPyrv_kinase-like_dom"/>
</dbReference>
<evidence type="ECO:0000256" key="4">
    <source>
        <dbReference type="SAM" id="Phobius"/>
    </source>
</evidence>
<dbReference type="PRINTS" id="PR01736">
    <property type="entry name" value="PHPHTRNFRASE"/>
</dbReference>
<comment type="similarity">
    <text evidence="1">Belongs to the PEP-utilizing enzyme family.</text>
</comment>
<feature type="transmembrane region" description="Helical" evidence="4">
    <location>
        <begin position="178"/>
        <end position="202"/>
    </location>
</feature>
<dbReference type="InterPro" id="IPR006319">
    <property type="entry name" value="PEP_synth"/>
</dbReference>
<dbReference type="SUPFAM" id="SSF51621">
    <property type="entry name" value="Phosphoenolpyruvate/pyruvate domain"/>
    <property type="match status" value="1"/>
</dbReference>
<dbReference type="GO" id="GO:0008986">
    <property type="term" value="F:pyruvate, water dikinase activity"/>
    <property type="evidence" value="ECO:0007669"/>
    <property type="project" value="InterPro"/>
</dbReference>
<keyword evidence="2" id="KW-0547">Nucleotide-binding</keyword>
<proteinExistence type="inferred from homology"/>
<evidence type="ECO:0000313" key="7">
    <source>
        <dbReference type="Proteomes" id="UP000229782"/>
    </source>
</evidence>
<comment type="caution">
    <text evidence="6">The sequence shown here is derived from an EMBL/GenBank/DDBJ whole genome shotgun (WGS) entry which is preliminary data.</text>
</comment>
<dbReference type="EMBL" id="PCWM01000076">
    <property type="protein sequence ID" value="PIR02902.1"/>
    <property type="molecule type" value="Genomic_DNA"/>
</dbReference>